<evidence type="ECO:0000313" key="11">
    <source>
        <dbReference type="Proteomes" id="UP001150830"/>
    </source>
</evidence>
<keyword evidence="3 8" id="KW-0732">Signal</keyword>
<comment type="subcellular location">
    <subcellularLocation>
        <location evidence="1">Membrane</location>
        <topology evidence="1">Single-pass membrane protein</topology>
    </subcellularLocation>
</comment>
<evidence type="ECO:0000256" key="5">
    <source>
        <dbReference type="ARBA" id="ARBA00023136"/>
    </source>
</evidence>
<dbReference type="InterPro" id="IPR016476">
    <property type="entry name" value="SH3_dom_pro"/>
</dbReference>
<feature type="signal peptide" evidence="8">
    <location>
        <begin position="1"/>
        <end position="19"/>
    </location>
</feature>
<feature type="chain" id="PRO_5040773894" evidence="8">
    <location>
        <begin position="20"/>
        <end position="218"/>
    </location>
</feature>
<feature type="coiled-coil region" evidence="6">
    <location>
        <begin position="155"/>
        <end position="182"/>
    </location>
</feature>
<dbReference type="SMART" id="SM00287">
    <property type="entry name" value="SH3b"/>
    <property type="match status" value="1"/>
</dbReference>
<keyword evidence="11" id="KW-1185">Reference proteome</keyword>
<dbReference type="RefSeq" id="WP_283174049.1">
    <property type="nucleotide sequence ID" value="NZ_JAPNOA010000029.1"/>
</dbReference>
<accession>A0A9X3EK78</accession>
<comment type="caution">
    <text evidence="10">The sequence shown here is derived from an EMBL/GenBank/DDBJ whole genome shotgun (WGS) entry which is preliminary data.</text>
</comment>
<dbReference type="EMBL" id="JAPNOA010000029">
    <property type="protein sequence ID" value="MCY0965836.1"/>
    <property type="molecule type" value="Genomic_DNA"/>
</dbReference>
<keyword evidence="6" id="KW-0175">Coiled coil</keyword>
<evidence type="ECO:0000256" key="1">
    <source>
        <dbReference type="ARBA" id="ARBA00004167"/>
    </source>
</evidence>
<proteinExistence type="predicted"/>
<keyword evidence="4 7" id="KW-1133">Transmembrane helix</keyword>
<keyword evidence="5 7" id="KW-0472">Membrane</keyword>
<dbReference type="Proteomes" id="UP001150830">
    <property type="component" value="Unassembled WGS sequence"/>
</dbReference>
<dbReference type="AlphaFoldDB" id="A0A9X3EK78"/>
<evidence type="ECO:0000256" key="3">
    <source>
        <dbReference type="ARBA" id="ARBA00022729"/>
    </source>
</evidence>
<evidence type="ECO:0000256" key="2">
    <source>
        <dbReference type="ARBA" id="ARBA00022692"/>
    </source>
</evidence>
<protein>
    <submittedName>
        <fullName evidence="10">TIGR04211 family SH3 domain-containing protein</fullName>
    </submittedName>
</protein>
<keyword evidence="2 7" id="KW-0812">Transmembrane</keyword>
<evidence type="ECO:0000256" key="7">
    <source>
        <dbReference type="SAM" id="Phobius"/>
    </source>
</evidence>
<dbReference type="PROSITE" id="PS51781">
    <property type="entry name" value="SH3B"/>
    <property type="match status" value="1"/>
</dbReference>
<organism evidence="10 11">
    <name type="scientific">Parathalassolituus penaei</name>
    <dbReference type="NCBI Taxonomy" id="2997323"/>
    <lineage>
        <taxon>Bacteria</taxon>
        <taxon>Pseudomonadati</taxon>
        <taxon>Pseudomonadota</taxon>
        <taxon>Gammaproteobacteria</taxon>
        <taxon>Oceanospirillales</taxon>
        <taxon>Oceanospirillaceae</taxon>
        <taxon>Parathalassolituus</taxon>
    </lineage>
</organism>
<sequence>MKFLIPVLACVALAGPVMAAPENAAPPAGETRYVTDTVWVQLRTGPSSQYRILQTLKTGDRITMLEEDKARGFTRVRSDKGNEGWVLSQFITNTIPRSGANASAEIGARLTETETRLADITKEYEAFKTAAAATAAELEQLKALSGNVVAIDDKNKKLTMTNQELEIQVEALRTENQRLREDGKTNFMIYGGGLILVGIFAGMVIPSMRGRQRSSGWV</sequence>
<feature type="transmembrane region" description="Helical" evidence="7">
    <location>
        <begin position="187"/>
        <end position="205"/>
    </location>
</feature>
<evidence type="ECO:0000259" key="9">
    <source>
        <dbReference type="PROSITE" id="PS51781"/>
    </source>
</evidence>
<dbReference type="InterPro" id="IPR003646">
    <property type="entry name" value="SH3-like_bac-type"/>
</dbReference>
<feature type="domain" description="SH3b" evidence="9">
    <location>
        <begin position="29"/>
        <end position="95"/>
    </location>
</feature>
<reference evidence="10" key="1">
    <citation type="submission" date="2022-11" db="EMBL/GenBank/DDBJ databases">
        <title>Parathalassolutuus dongxingensis gen. nov., sp. nov., a novel member of family Oceanospirillaceae isolated from a coastal shrimp pond in Guangxi, China.</title>
        <authorList>
            <person name="Chen H."/>
        </authorList>
    </citation>
    <scope>NUCLEOTIDE SEQUENCE</scope>
    <source>
        <strain evidence="10">G-43</strain>
    </source>
</reference>
<dbReference type="Pfam" id="PF08239">
    <property type="entry name" value="SH3_3"/>
    <property type="match status" value="1"/>
</dbReference>
<evidence type="ECO:0000256" key="6">
    <source>
        <dbReference type="SAM" id="Coils"/>
    </source>
</evidence>
<evidence type="ECO:0000256" key="8">
    <source>
        <dbReference type="SAM" id="SignalP"/>
    </source>
</evidence>
<dbReference type="NCBIfam" id="TIGR04211">
    <property type="entry name" value="SH3_and_anchor"/>
    <property type="match status" value="1"/>
</dbReference>
<dbReference type="GO" id="GO:0016020">
    <property type="term" value="C:membrane"/>
    <property type="evidence" value="ECO:0007669"/>
    <property type="project" value="UniProtKB-SubCell"/>
</dbReference>
<gene>
    <name evidence="10" type="ORF">OUO13_11610</name>
</gene>
<evidence type="ECO:0000256" key="4">
    <source>
        <dbReference type="ARBA" id="ARBA00022989"/>
    </source>
</evidence>
<dbReference type="Gene3D" id="2.30.30.40">
    <property type="entry name" value="SH3 Domains"/>
    <property type="match status" value="1"/>
</dbReference>
<name>A0A9X3EK78_9GAMM</name>
<evidence type="ECO:0000313" key="10">
    <source>
        <dbReference type="EMBL" id="MCY0965836.1"/>
    </source>
</evidence>